<dbReference type="CDD" id="cd01400">
    <property type="entry name" value="6PGL"/>
    <property type="match status" value="1"/>
</dbReference>
<dbReference type="KEGG" id="nnu:104605808"/>
<sequence length="276" mass="30051">MNRSEADLEYRGDSSWNSGMENRYSGVRVFDSNEELLTGLAEYVTQISDASVKERGAFSLVLSGGNLPTLLRKLTKAPYLRTLEWSKWHLLWADENLVAKKHPDSNYRQAKEAFISKVPIPPAHVISVAHGVPGEQAAEDYEFRIRQLVRDRTVAASLSTDCPRFDLILLLLGTDGHVASLFPHHSALEVKSQWVAPVYDAPRESVTITLPVINSAANVAIVATGTGVAPALMSALGVTLPRGSHPAQLVSPTDGNLAWFSDAYAASLLSSDFRGI</sequence>
<dbReference type="NCBIfam" id="TIGR01198">
    <property type="entry name" value="pgl"/>
    <property type="match status" value="1"/>
</dbReference>
<comment type="similarity">
    <text evidence="2 3">Belongs to the glucosamine/galactosamine-6-phosphate isomerase family. 6-phosphogluconolactonase subfamily.</text>
</comment>
<dbReference type="EC" id="3.1.1.31" evidence="3"/>
<dbReference type="GeneID" id="104605808"/>
<dbReference type="GO" id="GO:0009051">
    <property type="term" value="P:pentose-phosphate shunt, oxidative branch"/>
    <property type="evidence" value="ECO:0000318"/>
    <property type="project" value="GO_Central"/>
</dbReference>
<protein>
    <recommendedName>
        <fullName evidence="3">Probable 6-phosphogluconolactonase</fullName>
        <ecNumber evidence="3">3.1.1.31</ecNumber>
    </recommendedName>
</protein>
<reference evidence="6" key="1">
    <citation type="submission" date="2025-08" db="UniProtKB">
        <authorList>
            <consortium name="RefSeq"/>
        </authorList>
    </citation>
    <scope>IDENTIFICATION</scope>
</reference>
<dbReference type="PANTHER" id="PTHR11054:SF13">
    <property type="entry name" value="6-PHOSPHOGLUCONOLACTONASE-RELATED"/>
    <property type="match status" value="1"/>
</dbReference>
<evidence type="ECO:0000313" key="5">
    <source>
        <dbReference type="Proteomes" id="UP000189703"/>
    </source>
</evidence>
<dbReference type="GO" id="GO:0005975">
    <property type="term" value="P:carbohydrate metabolic process"/>
    <property type="evidence" value="ECO:0007669"/>
    <property type="project" value="InterPro"/>
</dbReference>
<dbReference type="InterPro" id="IPR005900">
    <property type="entry name" value="6-phosphogluconolactonase_DevB"/>
</dbReference>
<dbReference type="STRING" id="4432.A0A1U8AZP8"/>
<dbReference type="eggNOG" id="KOG3147">
    <property type="taxonomic scope" value="Eukaryota"/>
</dbReference>
<evidence type="ECO:0000313" key="6">
    <source>
        <dbReference type="RefSeq" id="XP_010269010.1"/>
    </source>
</evidence>
<evidence type="ECO:0000256" key="1">
    <source>
        <dbReference type="ARBA" id="ARBA00004959"/>
    </source>
</evidence>
<evidence type="ECO:0000256" key="3">
    <source>
        <dbReference type="RuleBase" id="RU365095"/>
    </source>
</evidence>
<dbReference type="InParanoid" id="A0A1U8AZP8"/>
<dbReference type="AlphaFoldDB" id="A0A1U8AZP8"/>
<evidence type="ECO:0000259" key="4">
    <source>
        <dbReference type="Pfam" id="PF01182"/>
    </source>
</evidence>
<feature type="domain" description="Glucosamine/galactosamine-6-phosphate isomerase" evidence="4">
    <location>
        <begin position="32"/>
        <end position="259"/>
    </location>
</feature>
<name>A0A1U8AZP8_NELNU</name>
<dbReference type="GO" id="GO:0005829">
    <property type="term" value="C:cytosol"/>
    <property type="evidence" value="ECO:0000318"/>
    <property type="project" value="GO_Central"/>
</dbReference>
<dbReference type="UniPathway" id="UPA00115"/>
<organism evidence="5 6">
    <name type="scientific">Nelumbo nucifera</name>
    <name type="common">Sacred lotus</name>
    <dbReference type="NCBI Taxonomy" id="4432"/>
    <lineage>
        <taxon>Eukaryota</taxon>
        <taxon>Viridiplantae</taxon>
        <taxon>Streptophyta</taxon>
        <taxon>Embryophyta</taxon>
        <taxon>Tracheophyta</taxon>
        <taxon>Spermatophyta</taxon>
        <taxon>Magnoliopsida</taxon>
        <taxon>Proteales</taxon>
        <taxon>Nelumbonaceae</taxon>
        <taxon>Nelumbo</taxon>
    </lineage>
</organism>
<dbReference type="InterPro" id="IPR039104">
    <property type="entry name" value="6PGL"/>
</dbReference>
<comment type="pathway">
    <text evidence="1">Carbohydrate degradation; pentose phosphate pathway.</text>
</comment>
<dbReference type="InterPro" id="IPR006148">
    <property type="entry name" value="Glc/Gal-6P_isomerase"/>
</dbReference>
<dbReference type="SUPFAM" id="SSF100950">
    <property type="entry name" value="NagB/RpiA/CoA transferase-like"/>
    <property type="match status" value="1"/>
</dbReference>
<gene>
    <name evidence="6" type="primary">LOC104605808</name>
</gene>
<dbReference type="OrthoDB" id="432544at2759"/>
<proteinExistence type="inferred from homology"/>
<dbReference type="PANTHER" id="PTHR11054">
    <property type="entry name" value="6-PHOSPHOGLUCONOLACTONASE"/>
    <property type="match status" value="1"/>
</dbReference>
<keyword evidence="5" id="KW-1185">Reference proteome</keyword>
<dbReference type="Pfam" id="PF01182">
    <property type="entry name" value="Glucosamine_iso"/>
    <property type="match status" value="1"/>
</dbReference>
<dbReference type="Proteomes" id="UP000189703">
    <property type="component" value="Unplaced"/>
</dbReference>
<accession>A0A1U8AZP8</accession>
<dbReference type="RefSeq" id="XP_010269010.1">
    <property type="nucleotide sequence ID" value="XM_010270708.2"/>
</dbReference>
<dbReference type="InterPro" id="IPR037171">
    <property type="entry name" value="NagB/RpiA_transferase-like"/>
</dbReference>
<dbReference type="OMA" id="QAKECFI"/>
<comment type="catalytic activity">
    <reaction evidence="3">
        <text>6-phospho-D-glucono-1,5-lactone + H2O = 6-phospho-D-gluconate + H(+)</text>
        <dbReference type="Rhea" id="RHEA:12556"/>
        <dbReference type="ChEBI" id="CHEBI:15377"/>
        <dbReference type="ChEBI" id="CHEBI:15378"/>
        <dbReference type="ChEBI" id="CHEBI:57955"/>
        <dbReference type="ChEBI" id="CHEBI:58759"/>
        <dbReference type="EC" id="3.1.1.31"/>
    </reaction>
</comment>
<evidence type="ECO:0000256" key="2">
    <source>
        <dbReference type="ARBA" id="ARBA00010662"/>
    </source>
</evidence>
<dbReference type="Gene3D" id="3.40.50.1360">
    <property type="match status" value="1"/>
</dbReference>
<dbReference type="GO" id="GO:0017057">
    <property type="term" value="F:6-phosphogluconolactonase activity"/>
    <property type="evidence" value="ECO:0000318"/>
    <property type="project" value="GO_Central"/>
</dbReference>